<organism evidence="1 2">
    <name type="scientific">Collinsella tanakaei YIT 12063</name>
    <dbReference type="NCBI Taxonomy" id="742742"/>
    <lineage>
        <taxon>Bacteria</taxon>
        <taxon>Bacillati</taxon>
        <taxon>Actinomycetota</taxon>
        <taxon>Coriobacteriia</taxon>
        <taxon>Coriobacteriales</taxon>
        <taxon>Coriobacteriaceae</taxon>
        <taxon>Collinsella</taxon>
    </lineage>
</organism>
<dbReference type="HOGENOM" id="CLU_145435_5_2_11"/>
<dbReference type="eggNOG" id="ENOG5032C1S">
    <property type="taxonomic scope" value="Bacteria"/>
</dbReference>
<dbReference type="STRING" id="742742.HMPREF9452_00418"/>
<accession>G1WGF5</accession>
<dbReference type="Proteomes" id="UP000004830">
    <property type="component" value="Unassembled WGS sequence"/>
</dbReference>
<dbReference type="AlphaFoldDB" id="G1WGF5"/>
<evidence type="ECO:0000313" key="2">
    <source>
        <dbReference type="Proteomes" id="UP000004830"/>
    </source>
</evidence>
<dbReference type="Pfam" id="PF11753">
    <property type="entry name" value="DUF3310"/>
    <property type="match status" value="1"/>
</dbReference>
<keyword evidence="2" id="KW-1185">Reference proteome</keyword>
<dbReference type="EMBL" id="ADLS01000006">
    <property type="protein sequence ID" value="EGX67406.1"/>
    <property type="molecule type" value="Genomic_DNA"/>
</dbReference>
<evidence type="ECO:0008006" key="3">
    <source>
        <dbReference type="Google" id="ProtNLM"/>
    </source>
</evidence>
<reference evidence="1 2" key="1">
    <citation type="submission" date="2011-06" db="EMBL/GenBank/DDBJ databases">
        <title>The Genome Sequence of Collinsella tanakaei YIT 12063.</title>
        <authorList>
            <consortium name="The Broad Institute Genome Sequencing Platform"/>
            <person name="Earl A."/>
            <person name="Ward D."/>
            <person name="Feldgarden M."/>
            <person name="Gevers D."/>
            <person name="Morotomi M."/>
            <person name="Young S.K."/>
            <person name="Zeng Q."/>
            <person name="Gargeya S."/>
            <person name="Fitzgerald M."/>
            <person name="Haas B."/>
            <person name="Abouelleil A."/>
            <person name="Alvarado L."/>
            <person name="Arachchi H.M."/>
            <person name="Berlin A."/>
            <person name="Brown A."/>
            <person name="Chapman S.B."/>
            <person name="Chen Z."/>
            <person name="Dunbar C."/>
            <person name="Freedman E."/>
            <person name="Gearin G."/>
            <person name="Gellesch M."/>
            <person name="Goldberg J."/>
            <person name="Griggs A."/>
            <person name="Gujja S."/>
            <person name="Heiman D."/>
            <person name="Howarth C."/>
            <person name="Larson L."/>
            <person name="Lui A."/>
            <person name="MacDonald P.J.P."/>
            <person name="Mehta T."/>
            <person name="Montmayeur A."/>
            <person name="Murphy C."/>
            <person name="Neiman D."/>
            <person name="Pearson M."/>
            <person name="Priest M."/>
            <person name="Roberts A."/>
            <person name="Saif S."/>
            <person name="Shea T."/>
            <person name="Shenoy N."/>
            <person name="Sisk P."/>
            <person name="Stolte C."/>
            <person name="Sykes S."/>
            <person name="Wortman J."/>
            <person name="Nusbaum C."/>
            <person name="Birren B."/>
        </authorList>
    </citation>
    <scope>NUCLEOTIDE SEQUENCE [LARGE SCALE GENOMIC DNA]</scope>
    <source>
        <strain evidence="1 2">YIT 12063</strain>
    </source>
</reference>
<dbReference type="InterPro" id="IPR021739">
    <property type="entry name" value="SaV-like"/>
</dbReference>
<protein>
    <recommendedName>
        <fullName evidence="3">DUF3310 domain-containing protein</fullName>
    </recommendedName>
</protein>
<gene>
    <name evidence="1" type="ORF">HMPREF9452_00418</name>
</gene>
<name>G1WGF5_9ACTN</name>
<dbReference type="PATRIC" id="fig|742742.3.peg.401"/>
<comment type="caution">
    <text evidence="1">The sequence shown here is derived from an EMBL/GenBank/DDBJ whole genome shotgun (WGS) entry which is preliminary data.</text>
</comment>
<evidence type="ECO:0000313" key="1">
    <source>
        <dbReference type="EMBL" id="EGX67406.1"/>
    </source>
</evidence>
<dbReference type="GeneID" id="62758194"/>
<proteinExistence type="predicted"/>
<dbReference type="RefSeq" id="WP_009140454.1">
    <property type="nucleotide sequence ID" value="NZ_JH126467.1"/>
</dbReference>
<dbReference type="OrthoDB" id="1684418at2"/>
<sequence>MVDDSNVTAPPHYAGDGTVECRRAQLSMSAGYDRAACPSCVAHWALTAVKYLWRAPLKNGLQDYRKAREYLDYIIDYMEDEH</sequence>